<organism evidence="6 7">
    <name type="scientific">Dreissena polymorpha</name>
    <name type="common">Zebra mussel</name>
    <name type="synonym">Mytilus polymorpha</name>
    <dbReference type="NCBI Taxonomy" id="45954"/>
    <lineage>
        <taxon>Eukaryota</taxon>
        <taxon>Metazoa</taxon>
        <taxon>Spiralia</taxon>
        <taxon>Lophotrochozoa</taxon>
        <taxon>Mollusca</taxon>
        <taxon>Bivalvia</taxon>
        <taxon>Autobranchia</taxon>
        <taxon>Heteroconchia</taxon>
        <taxon>Euheterodonta</taxon>
        <taxon>Imparidentia</taxon>
        <taxon>Neoheterodontei</taxon>
        <taxon>Myida</taxon>
        <taxon>Dreissenoidea</taxon>
        <taxon>Dreissenidae</taxon>
        <taxon>Dreissena</taxon>
    </lineage>
</organism>
<dbReference type="Proteomes" id="UP000828390">
    <property type="component" value="Unassembled WGS sequence"/>
</dbReference>
<dbReference type="InterPro" id="IPR047021">
    <property type="entry name" value="REXO1/3/4-like"/>
</dbReference>
<reference evidence="6" key="2">
    <citation type="submission" date="2020-11" db="EMBL/GenBank/DDBJ databases">
        <authorList>
            <person name="McCartney M.A."/>
            <person name="Auch B."/>
            <person name="Kono T."/>
            <person name="Mallez S."/>
            <person name="Becker A."/>
            <person name="Gohl D.M."/>
            <person name="Silverstein K.A.T."/>
            <person name="Koren S."/>
            <person name="Bechman K.B."/>
            <person name="Herman A."/>
            <person name="Abrahante J.E."/>
            <person name="Garbe J."/>
        </authorList>
    </citation>
    <scope>NUCLEOTIDE SEQUENCE</scope>
    <source>
        <strain evidence="6">Duluth1</strain>
        <tissue evidence="6">Whole animal</tissue>
    </source>
</reference>
<dbReference type="AlphaFoldDB" id="A0A9D4MFK4"/>
<evidence type="ECO:0000256" key="4">
    <source>
        <dbReference type="ARBA" id="ARBA00022801"/>
    </source>
</evidence>
<dbReference type="SUPFAM" id="SSF53098">
    <property type="entry name" value="Ribonuclease H-like"/>
    <property type="match status" value="1"/>
</dbReference>
<name>A0A9D4MFK4_DREPO</name>
<reference evidence="6" key="1">
    <citation type="journal article" date="2019" name="bioRxiv">
        <title>The Genome of the Zebra Mussel, Dreissena polymorpha: A Resource for Invasive Species Research.</title>
        <authorList>
            <person name="McCartney M.A."/>
            <person name="Auch B."/>
            <person name="Kono T."/>
            <person name="Mallez S."/>
            <person name="Zhang Y."/>
            <person name="Obille A."/>
            <person name="Becker A."/>
            <person name="Abrahante J.E."/>
            <person name="Garbe J."/>
            <person name="Badalamenti J.P."/>
            <person name="Herman A."/>
            <person name="Mangelson H."/>
            <person name="Liachko I."/>
            <person name="Sullivan S."/>
            <person name="Sone E.D."/>
            <person name="Koren S."/>
            <person name="Silverstein K.A.T."/>
            <person name="Beckman K.B."/>
            <person name="Gohl D.M."/>
        </authorList>
    </citation>
    <scope>NUCLEOTIDE SEQUENCE</scope>
    <source>
        <strain evidence="6">Duluth1</strain>
        <tissue evidence="6">Whole animal</tissue>
    </source>
</reference>
<evidence type="ECO:0008006" key="8">
    <source>
        <dbReference type="Google" id="ProtNLM"/>
    </source>
</evidence>
<evidence type="ECO:0000313" key="6">
    <source>
        <dbReference type="EMBL" id="KAH3874779.1"/>
    </source>
</evidence>
<evidence type="ECO:0000313" key="7">
    <source>
        <dbReference type="Proteomes" id="UP000828390"/>
    </source>
</evidence>
<dbReference type="InterPro" id="IPR012337">
    <property type="entry name" value="RNaseH-like_sf"/>
</dbReference>
<dbReference type="GO" id="GO:0003676">
    <property type="term" value="F:nucleic acid binding"/>
    <property type="evidence" value="ECO:0007669"/>
    <property type="project" value="InterPro"/>
</dbReference>
<dbReference type="Gene3D" id="3.30.420.10">
    <property type="entry name" value="Ribonuclease H-like superfamily/Ribonuclease H"/>
    <property type="match status" value="1"/>
</dbReference>
<evidence type="ECO:0000256" key="5">
    <source>
        <dbReference type="ARBA" id="ARBA00023242"/>
    </source>
</evidence>
<evidence type="ECO:0000256" key="1">
    <source>
        <dbReference type="ARBA" id="ARBA00004123"/>
    </source>
</evidence>
<dbReference type="PANTHER" id="PTHR12801">
    <property type="entry name" value="RNA EXONUCLEASE REXO1 / RECO3 FAMILY MEMBER-RELATED"/>
    <property type="match status" value="1"/>
</dbReference>
<dbReference type="InterPro" id="IPR036397">
    <property type="entry name" value="RNaseH_sf"/>
</dbReference>
<keyword evidence="3" id="KW-0540">Nuclease</keyword>
<proteinExistence type="inferred from homology"/>
<accession>A0A9D4MFK4</accession>
<comment type="caution">
    <text evidence="6">The sequence shown here is derived from an EMBL/GenBank/DDBJ whole genome shotgun (WGS) entry which is preliminary data.</text>
</comment>
<sequence length="70" mass="7903">MMVLKILHSKIIDTLILYPHPRGLPLKRSLKDIALTELNRSIQNGVGHDSKEDAEVTMKLLLKKLKSVTV</sequence>
<dbReference type="PANTHER" id="PTHR12801:SF115">
    <property type="entry name" value="FI18136P1-RELATED"/>
    <property type="match status" value="1"/>
</dbReference>
<dbReference type="GO" id="GO:0004527">
    <property type="term" value="F:exonuclease activity"/>
    <property type="evidence" value="ECO:0007669"/>
    <property type="project" value="InterPro"/>
</dbReference>
<dbReference type="GO" id="GO:0005634">
    <property type="term" value="C:nucleus"/>
    <property type="evidence" value="ECO:0007669"/>
    <property type="project" value="UniProtKB-SubCell"/>
</dbReference>
<dbReference type="EMBL" id="JAIWYP010000002">
    <property type="protein sequence ID" value="KAH3874779.1"/>
    <property type="molecule type" value="Genomic_DNA"/>
</dbReference>
<evidence type="ECO:0000256" key="3">
    <source>
        <dbReference type="ARBA" id="ARBA00022722"/>
    </source>
</evidence>
<comment type="similarity">
    <text evidence="2">Belongs to the REXO1/REXO3 family.</text>
</comment>
<keyword evidence="5" id="KW-0539">Nucleus</keyword>
<keyword evidence="4" id="KW-0378">Hydrolase</keyword>
<protein>
    <recommendedName>
        <fullName evidence="8">Exonuclease domain-containing protein</fullName>
    </recommendedName>
</protein>
<keyword evidence="7" id="KW-1185">Reference proteome</keyword>
<gene>
    <name evidence="6" type="ORF">DPMN_038032</name>
</gene>
<evidence type="ECO:0000256" key="2">
    <source>
        <dbReference type="ARBA" id="ARBA00006357"/>
    </source>
</evidence>
<comment type="subcellular location">
    <subcellularLocation>
        <location evidence="1">Nucleus</location>
    </subcellularLocation>
</comment>